<dbReference type="InterPro" id="IPR045455">
    <property type="entry name" value="NrS-1_pol-like_helicase"/>
</dbReference>
<protein>
    <recommendedName>
        <fullName evidence="2">NrS-1 polymerase-like helicase domain-containing protein</fullName>
    </recommendedName>
</protein>
<name>A0A2M9G2J5_9PROT</name>
<feature type="region of interest" description="Disordered" evidence="1">
    <location>
        <begin position="1"/>
        <end position="34"/>
    </location>
</feature>
<dbReference type="SUPFAM" id="SSF52540">
    <property type="entry name" value="P-loop containing nucleoside triphosphate hydrolases"/>
    <property type="match status" value="1"/>
</dbReference>
<organism evidence="3 4">
    <name type="scientific">Minwuia thermotolerans</name>
    <dbReference type="NCBI Taxonomy" id="2056226"/>
    <lineage>
        <taxon>Bacteria</taxon>
        <taxon>Pseudomonadati</taxon>
        <taxon>Pseudomonadota</taxon>
        <taxon>Alphaproteobacteria</taxon>
        <taxon>Minwuiales</taxon>
        <taxon>Minwuiaceae</taxon>
        <taxon>Minwuia</taxon>
    </lineage>
</organism>
<dbReference type="EMBL" id="PHIG01000031">
    <property type="protein sequence ID" value="PJK29941.1"/>
    <property type="molecule type" value="Genomic_DNA"/>
</dbReference>
<dbReference type="OrthoDB" id="8215052at2"/>
<feature type="compositionally biased region" description="Basic and acidic residues" evidence="1">
    <location>
        <begin position="21"/>
        <end position="32"/>
    </location>
</feature>
<dbReference type="RefSeq" id="WP_109793216.1">
    <property type="nucleotide sequence ID" value="NZ_PHIG01000031.1"/>
</dbReference>
<sequence length="511" mass="56165">MTDREGNGETPGGGEGEGGVEMERWPADRPRPEGLGVGDAAVMAALGEARIWSTGTSIGVDEFNAEFAVVQTGGKTLILKENPPDPGGLEPRIDLLRREDFELWTRPNRTVVVGREKKGGGFLGNVVPSSAIWLSSPRRRQYRGIEFAPAAPGQDNGRAGFYNLWRGFAVEPDPAGAAKCSKFLAHIWENVAQDDIRLYDWILGFLAQMVQAPEVRPGVALVLRGKQGVGKSTIGDIMGALFPGNYVLADQGRYVTGQFNAHLADCLLLQADEAFWAGDHDAEGRLKGMVTGRYQMIERKGVDPIKVANFVRLIITSNKSWVVPAGAEERRFCVVDVGEDRIQDREYFGALYREMLEEGGLSGLLHHLMEIDVEAADLNAIPETGALLEQKVRGMSPEESWWFHRLSEGAPTPGVKGWEEVVPKAWLHADYIAYADRLGFRHKLAENSFGSAMVRMLPWTKSVFRTPPMREGDPHPGDRVQCRLLPPLAACRAYFSAQLQAAIDWGDEGGS</sequence>
<dbReference type="Pfam" id="PF19263">
    <property type="entry name" value="DUF5906"/>
    <property type="match status" value="1"/>
</dbReference>
<gene>
    <name evidence="3" type="ORF">CVT23_09235</name>
</gene>
<dbReference type="InterPro" id="IPR027417">
    <property type="entry name" value="P-loop_NTPase"/>
</dbReference>
<proteinExistence type="predicted"/>
<accession>A0A2M9G2J5</accession>
<evidence type="ECO:0000313" key="3">
    <source>
        <dbReference type="EMBL" id="PJK29941.1"/>
    </source>
</evidence>
<feature type="compositionally biased region" description="Gly residues" evidence="1">
    <location>
        <begin position="9"/>
        <end position="19"/>
    </location>
</feature>
<reference evidence="3 4" key="1">
    <citation type="submission" date="2017-11" db="EMBL/GenBank/DDBJ databases">
        <title>Draft genome sequence of Rhizobiales bacterium SY3-13.</title>
        <authorList>
            <person name="Sun C."/>
        </authorList>
    </citation>
    <scope>NUCLEOTIDE SEQUENCE [LARGE SCALE GENOMIC DNA]</scope>
    <source>
        <strain evidence="3 4">SY3-13</strain>
    </source>
</reference>
<comment type="caution">
    <text evidence="3">The sequence shown here is derived from an EMBL/GenBank/DDBJ whole genome shotgun (WGS) entry which is preliminary data.</text>
</comment>
<dbReference type="Gene3D" id="3.40.50.300">
    <property type="entry name" value="P-loop containing nucleotide triphosphate hydrolases"/>
    <property type="match status" value="1"/>
</dbReference>
<evidence type="ECO:0000256" key="1">
    <source>
        <dbReference type="SAM" id="MobiDB-lite"/>
    </source>
</evidence>
<feature type="domain" description="NrS-1 polymerase-like helicase" evidence="2">
    <location>
        <begin position="223"/>
        <end position="331"/>
    </location>
</feature>
<dbReference type="Proteomes" id="UP000229498">
    <property type="component" value="Unassembled WGS sequence"/>
</dbReference>
<dbReference type="AlphaFoldDB" id="A0A2M9G2J5"/>
<evidence type="ECO:0000313" key="4">
    <source>
        <dbReference type="Proteomes" id="UP000229498"/>
    </source>
</evidence>
<evidence type="ECO:0000259" key="2">
    <source>
        <dbReference type="Pfam" id="PF19263"/>
    </source>
</evidence>
<keyword evidence="4" id="KW-1185">Reference proteome</keyword>